<dbReference type="GO" id="GO:0016301">
    <property type="term" value="F:kinase activity"/>
    <property type="evidence" value="ECO:0007669"/>
    <property type="project" value="UniProtKB-KW"/>
</dbReference>
<dbReference type="eggNOG" id="COG0524">
    <property type="taxonomic scope" value="Bacteria"/>
</dbReference>
<dbReference type="InterPro" id="IPR029056">
    <property type="entry name" value="Ribokinase-like"/>
</dbReference>
<dbReference type="EMBL" id="CAIZ01000097">
    <property type="protein sequence ID" value="CCH69657.1"/>
    <property type="molecule type" value="Genomic_DNA"/>
</dbReference>
<organism evidence="4 5">
    <name type="scientific">Phycicoccus elongatus Lp2</name>
    <dbReference type="NCBI Taxonomy" id="1193181"/>
    <lineage>
        <taxon>Bacteria</taxon>
        <taxon>Bacillati</taxon>
        <taxon>Actinomycetota</taxon>
        <taxon>Actinomycetes</taxon>
        <taxon>Micrococcales</taxon>
        <taxon>Intrasporangiaceae</taxon>
        <taxon>Phycicoccus</taxon>
    </lineage>
</organism>
<dbReference type="Pfam" id="PF00294">
    <property type="entry name" value="PfkB"/>
    <property type="match status" value="1"/>
</dbReference>
<evidence type="ECO:0000256" key="2">
    <source>
        <dbReference type="ARBA" id="ARBA00022777"/>
    </source>
</evidence>
<feature type="domain" description="Carbohydrate kinase PfkB" evidence="3">
    <location>
        <begin position="28"/>
        <end position="290"/>
    </location>
</feature>
<keyword evidence="5" id="KW-1185">Reference proteome</keyword>
<keyword evidence="1" id="KW-0808">Transferase</keyword>
<dbReference type="Proteomes" id="UP000013167">
    <property type="component" value="Unassembled WGS sequence"/>
</dbReference>
<dbReference type="HOGENOM" id="CLU_027634_7_0_11"/>
<dbReference type="PANTHER" id="PTHR10584">
    <property type="entry name" value="SUGAR KINASE"/>
    <property type="match status" value="1"/>
</dbReference>
<dbReference type="AlphaFoldDB" id="N0DYV5"/>
<accession>N0DYV5</accession>
<proteinExistence type="predicted"/>
<comment type="caution">
    <text evidence="4">The sequence shown here is derived from an EMBL/GenBank/DDBJ whole genome shotgun (WGS) entry which is preliminary data.</text>
</comment>
<evidence type="ECO:0000256" key="1">
    <source>
        <dbReference type="ARBA" id="ARBA00022679"/>
    </source>
</evidence>
<dbReference type="STRING" id="1193181.BN10_30017"/>
<dbReference type="SUPFAM" id="SSF53613">
    <property type="entry name" value="Ribokinase-like"/>
    <property type="match status" value="1"/>
</dbReference>
<keyword evidence="2 4" id="KW-0418">Kinase</keyword>
<name>N0DYV5_9MICO</name>
<dbReference type="RefSeq" id="WP_010849129.1">
    <property type="nucleotide sequence ID" value="NZ_HF570956.1"/>
</dbReference>
<dbReference type="InterPro" id="IPR011611">
    <property type="entry name" value="PfkB_dom"/>
</dbReference>
<reference evidence="4 5" key="1">
    <citation type="journal article" date="2013" name="ISME J.">
        <title>A metabolic model for members of the genus Tetrasphaera involved in enhanced biological phosphorus removal.</title>
        <authorList>
            <person name="Kristiansen R."/>
            <person name="Nguyen H.T.T."/>
            <person name="Saunders A.M."/>
            <person name="Nielsen J.L."/>
            <person name="Wimmer R."/>
            <person name="Le V.Q."/>
            <person name="McIlroy S.J."/>
            <person name="Petrovski S."/>
            <person name="Seviour R.J."/>
            <person name="Calteau A."/>
            <person name="Nielsen K.L."/>
            <person name="Nielsen P.H."/>
        </authorList>
    </citation>
    <scope>NUCLEOTIDE SEQUENCE [LARGE SCALE GENOMIC DNA]</scope>
    <source>
        <strain evidence="4 5">Lp2</strain>
    </source>
</reference>
<gene>
    <name evidence="4" type="ORF">BN10_30017</name>
</gene>
<evidence type="ECO:0000313" key="5">
    <source>
        <dbReference type="Proteomes" id="UP000013167"/>
    </source>
</evidence>
<dbReference type="PANTHER" id="PTHR10584:SF166">
    <property type="entry name" value="RIBOKINASE"/>
    <property type="match status" value="1"/>
</dbReference>
<dbReference type="Gene3D" id="3.40.1190.20">
    <property type="match status" value="1"/>
</dbReference>
<evidence type="ECO:0000259" key="3">
    <source>
        <dbReference type="Pfam" id="PF00294"/>
    </source>
</evidence>
<sequence>MHRLIHTAQALVDEVAEVPNLPARGQNVMATAVTRYAASAVNILVAAARSGATAVHAGAVGTGPNADLIRETLAAEHVAIVSPPVEDLDTGICFVMVEPSAERTFVTTLGAERHISLESLMTSQPAAGDLVCVSGYSLVGSTRDPLFAFLEALPEGVEVVLDPGAIFAGLPAPVRDRMLALTATWTSNAEEATQLTGWTGMDETSAAVAQRVGGAVVIVRDGPKGCFVRDGDSAAYVSGYPQTPVDTNGAGDCHTGILLAGRLGGLSWHEAAVRANAGAAIKVTRRGPNTAPSASEIDDFLASMAGDG</sequence>
<evidence type="ECO:0000313" key="4">
    <source>
        <dbReference type="EMBL" id="CCH69657.1"/>
    </source>
</evidence>
<protein>
    <submittedName>
        <fullName evidence="4">Carbohydrate kinase, PfkB family protein</fullName>
    </submittedName>
</protein>